<feature type="coiled-coil region" evidence="10">
    <location>
        <begin position="546"/>
        <end position="573"/>
    </location>
</feature>
<feature type="compositionally biased region" description="Low complexity" evidence="11">
    <location>
        <begin position="1101"/>
        <end position="1113"/>
    </location>
</feature>
<feature type="compositionally biased region" description="Acidic residues" evidence="11">
    <location>
        <begin position="774"/>
        <end position="787"/>
    </location>
</feature>
<evidence type="ECO:0000256" key="4">
    <source>
        <dbReference type="ARBA" id="ARBA00022454"/>
    </source>
</evidence>
<feature type="region of interest" description="Disordered" evidence="11">
    <location>
        <begin position="625"/>
        <end position="645"/>
    </location>
</feature>
<comment type="caution">
    <text evidence="13">The sequence shown here is derived from an EMBL/GenBank/DDBJ whole genome shotgun (WGS) entry which is preliminary data.</text>
</comment>
<evidence type="ECO:0000256" key="6">
    <source>
        <dbReference type="ARBA" id="ARBA00022703"/>
    </source>
</evidence>
<gene>
    <name evidence="13" type="ORF">PLXY2_LOCUS4459</name>
</gene>
<evidence type="ECO:0000256" key="7">
    <source>
        <dbReference type="ARBA" id="ARBA00023054"/>
    </source>
</evidence>
<feature type="region of interest" description="Disordered" evidence="11">
    <location>
        <begin position="1"/>
        <end position="26"/>
    </location>
</feature>
<dbReference type="GO" id="GO:0042393">
    <property type="term" value="F:histone binding"/>
    <property type="evidence" value="ECO:0007669"/>
    <property type="project" value="InterPro"/>
</dbReference>
<dbReference type="GO" id="GO:0006915">
    <property type="term" value="P:apoptotic process"/>
    <property type="evidence" value="ECO:0007669"/>
    <property type="project" value="UniProtKB-KW"/>
</dbReference>
<dbReference type="InterPro" id="IPR018247">
    <property type="entry name" value="EF_Hand_1_Ca_BS"/>
</dbReference>
<comment type="subcellular location">
    <subcellularLocation>
        <location evidence="2">Chromosome</location>
    </subcellularLocation>
    <subcellularLocation>
        <location evidence="3">Cytoplasm</location>
    </subcellularLocation>
    <subcellularLocation>
        <location evidence="1">Nucleus</location>
    </subcellularLocation>
</comment>
<evidence type="ECO:0000256" key="11">
    <source>
        <dbReference type="SAM" id="MobiDB-lite"/>
    </source>
</evidence>
<feature type="compositionally biased region" description="Polar residues" evidence="11">
    <location>
        <begin position="1135"/>
        <end position="1155"/>
    </location>
</feature>
<evidence type="ECO:0000256" key="10">
    <source>
        <dbReference type="SAM" id="Coils"/>
    </source>
</evidence>
<dbReference type="InterPro" id="IPR046426">
    <property type="entry name" value="DAXX_histone-bd_sf"/>
</dbReference>
<evidence type="ECO:0000256" key="5">
    <source>
        <dbReference type="ARBA" id="ARBA00022490"/>
    </source>
</evidence>
<keyword evidence="6" id="KW-0053">Apoptosis</keyword>
<feature type="domain" description="Daxx histone-binding" evidence="12">
    <location>
        <begin position="677"/>
        <end position="757"/>
    </location>
</feature>
<evidence type="ECO:0000313" key="13">
    <source>
        <dbReference type="EMBL" id="CAG9110419.1"/>
    </source>
</evidence>
<evidence type="ECO:0000256" key="2">
    <source>
        <dbReference type="ARBA" id="ARBA00004286"/>
    </source>
</evidence>
<dbReference type="GO" id="GO:0006355">
    <property type="term" value="P:regulation of DNA-templated transcription"/>
    <property type="evidence" value="ECO:0007669"/>
    <property type="project" value="UniProtKB-ARBA"/>
</dbReference>
<evidence type="ECO:0000256" key="3">
    <source>
        <dbReference type="ARBA" id="ARBA00004496"/>
    </source>
</evidence>
<accession>A0A8S4E5B0</accession>
<feature type="compositionally biased region" description="Polar residues" evidence="11">
    <location>
        <begin position="297"/>
        <end position="322"/>
    </location>
</feature>
<keyword evidence="8" id="KW-0143">Chaperone</keyword>
<feature type="compositionally biased region" description="Basic and acidic residues" evidence="11">
    <location>
        <begin position="589"/>
        <end position="600"/>
    </location>
</feature>
<evidence type="ECO:0000256" key="9">
    <source>
        <dbReference type="ARBA" id="ARBA00023242"/>
    </source>
</evidence>
<feature type="compositionally biased region" description="Polar residues" evidence="11">
    <location>
        <begin position="1216"/>
        <end position="1225"/>
    </location>
</feature>
<dbReference type="EMBL" id="CAJHNJ030000012">
    <property type="protein sequence ID" value="CAG9110419.1"/>
    <property type="molecule type" value="Genomic_DNA"/>
</dbReference>
<feature type="region of interest" description="Disordered" evidence="11">
    <location>
        <begin position="289"/>
        <end position="343"/>
    </location>
</feature>
<reference evidence="13" key="1">
    <citation type="submission" date="2020-11" db="EMBL/GenBank/DDBJ databases">
        <authorList>
            <person name="Whiteford S."/>
        </authorList>
    </citation>
    <scope>NUCLEOTIDE SEQUENCE</scope>
</reference>
<keyword evidence="9" id="KW-0539">Nucleus</keyword>
<dbReference type="GO" id="GO:0005694">
    <property type="term" value="C:chromosome"/>
    <property type="evidence" value="ECO:0007669"/>
    <property type="project" value="UniProtKB-SubCell"/>
</dbReference>
<feature type="coiled-coil region" evidence="10">
    <location>
        <begin position="728"/>
        <end position="755"/>
    </location>
</feature>
<keyword evidence="7 10" id="KW-0175">Coiled coil</keyword>
<dbReference type="InterPro" id="IPR046378">
    <property type="entry name" value="DAXX_histone-bd"/>
</dbReference>
<evidence type="ECO:0000256" key="1">
    <source>
        <dbReference type="ARBA" id="ARBA00004123"/>
    </source>
</evidence>
<dbReference type="Pfam" id="PF20920">
    <property type="entry name" value="DAXX_hist_bd"/>
    <property type="match status" value="1"/>
</dbReference>
<feature type="compositionally biased region" description="Basic and acidic residues" evidence="11">
    <location>
        <begin position="628"/>
        <end position="638"/>
    </location>
</feature>
<dbReference type="Gene3D" id="1.10.8.810">
    <property type="entry name" value="Daxx helical bundle domain"/>
    <property type="match status" value="1"/>
</dbReference>
<name>A0A8S4E5B0_PLUXY</name>
<feature type="compositionally biased region" description="Basic and acidic residues" evidence="11">
    <location>
        <begin position="1236"/>
        <end position="1252"/>
    </location>
</feature>
<feature type="region of interest" description="Disordered" evidence="11">
    <location>
        <begin position="771"/>
        <end position="875"/>
    </location>
</feature>
<dbReference type="GO" id="GO:0005634">
    <property type="term" value="C:nucleus"/>
    <property type="evidence" value="ECO:0007669"/>
    <property type="project" value="UniProtKB-SubCell"/>
</dbReference>
<dbReference type="InterPro" id="IPR038298">
    <property type="entry name" value="Daxx_N_sf"/>
</dbReference>
<sequence length="1267" mass="141526">MASSDVIELGSSDDEPEPAPKKSKRPLNAMVHIPNKLPGVTIKKSTMIPIVDKSKTVSVKNISKLSSNPVATTVNKNLMKKIISNGQVNANIIKTGTFPKPPNSVVNPLSFLKTINNSQINIKKVMPTSSSAAIQGIKPQNQKCFKNLPPSITITKTNPNAVIIKKSKNIPISISPIKPANANSVIIKKRKNPISVLPVKQLQKKMKLSHSATQREILTVELDDDEASQSSNSPQWYLKPEDHKSLEEQNNTEPETTKMVEITIEDSPIKPPPNKRTCEVGKEFAITIEDSPVKLPQENNINNDATASGSDTEQPVNSSTPNSKKKLQYPKETQNEKDDDPLLNTNVTLVEPHTIEIEVEPFQSNTVEDATKVDNTSTTKQNNDIVEIEESPVKRVEELGKKTTPVKVVPKTSTIHKPMKSLEESREKELGEFNPIYQSFIDLCLKLEDSDDMNKIVEKKIKTYYRQVPKEYTDSEEFLEMVFSKIMAMKAGPDKMYLYIKDIVDELNLQRKIAKSKAIENEKRKEMEAAAFYEDLEVDTKRKRQVRKLEKTLKKLNRAIHKLEEQEVDFDDDGDSVYILTESSEEDSPNDKDKSKPVGREQILKRYKERLVRVHAKLCQLSNTKMPSEPRLHLEPRPGRPAGPARRLEKWINRKVPVGTPLPFPDFHDVLRCVRDANQEDKLDWNEADIMEEARDLFTRCGKKLQRRRQENEWRIAASRINAEVDPVEESEDLKKKLENNRNLAAQKESELINKYADRQKQLQLEAVEIGDKEAEESPVESGDDAQDEAKEETTLETTEDRKERIRRLLKDKSKTSTDLNKTGADSKDTSKSIEQNEKKTDGNEDESTENKLDESLDHKVTDTNTGSVGAPNAEKRVTVALVSDSMEVEICAQENGDEGKKYDSTESVHLLSDDSKKVDSDMDELHLLEKLHEGAGVASSTLESSDSDTPIAISDTLESSDEIENREIKNCSDVVSIENSSYSESETSKDVEGVFVDGNNTNLDENEAGQVADSIEDTDSHAAMLPESDDENKTNNADPLTMDICDDDNISNVDAEMQENIDQPKKKNRNSNEEYSEPVEDILLASSDESNEGKSNEVISSDSNGDSRGGNNYVNLKDDSISIGDTVVEENKQRSQCHSETPITIDTDSANTADESQDKCDDAEHSNSVDIDTKADKDVVELNSGSSGDNVTEEEQDTVPIADKPADISEDSATKNDTNGNNSVETEELTAASKDVGDQSPKIEDLERELHSIYNPSESTEKTHDP</sequence>
<organism evidence="13 14">
    <name type="scientific">Plutella xylostella</name>
    <name type="common">Diamondback moth</name>
    <name type="synonym">Plutella maculipennis</name>
    <dbReference type="NCBI Taxonomy" id="51655"/>
    <lineage>
        <taxon>Eukaryota</taxon>
        <taxon>Metazoa</taxon>
        <taxon>Ecdysozoa</taxon>
        <taxon>Arthropoda</taxon>
        <taxon>Hexapoda</taxon>
        <taxon>Insecta</taxon>
        <taxon>Pterygota</taxon>
        <taxon>Neoptera</taxon>
        <taxon>Endopterygota</taxon>
        <taxon>Lepidoptera</taxon>
        <taxon>Glossata</taxon>
        <taxon>Ditrysia</taxon>
        <taxon>Yponomeutoidea</taxon>
        <taxon>Plutellidae</taxon>
        <taxon>Plutella</taxon>
    </lineage>
</organism>
<evidence type="ECO:0000313" key="14">
    <source>
        <dbReference type="Proteomes" id="UP000653454"/>
    </source>
</evidence>
<dbReference type="Gene3D" id="1.20.58.2170">
    <property type="match status" value="1"/>
</dbReference>
<keyword evidence="14" id="KW-1185">Reference proteome</keyword>
<dbReference type="Proteomes" id="UP000653454">
    <property type="component" value="Unassembled WGS sequence"/>
</dbReference>
<feature type="compositionally biased region" description="Basic and acidic residues" evidence="11">
    <location>
        <begin position="1157"/>
        <end position="1181"/>
    </location>
</feature>
<feature type="compositionally biased region" description="Basic and acidic residues" evidence="11">
    <location>
        <begin position="825"/>
        <end position="862"/>
    </location>
</feature>
<feature type="region of interest" description="Disordered" evidence="11">
    <location>
        <begin position="221"/>
        <end position="257"/>
    </location>
</feature>
<feature type="region of interest" description="Disordered" evidence="11">
    <location>
        <begin position="581"/>
        <end position="600"/>
    </location>
</feature>
<keyword evidence="4" id="KW-0158">Chromosome</keyword>
<dbReference type="GO" id="GO:0005737">
    <property type="term" value="C:cytoplasm"/>
    <property type="evidence" value="ECO:0007669"/>
    <property type="project" value="UniProtKB-SubCell"/>
</dbReference>
<feature type="region of interest" description="Disordered" evidence="11">
    <location>
        <begin position="981"/>
        <end position="1267"/>
    </location>
</feature>
<dbReference type="CDD" id="cd13150">
    <property type="entry name" value="DAXX_histone_binding"/>
    <property type="match status" value="1"/>
</dbReference>
<dbReference type="AlphaFoldDB" id="A0A8S4E5B0"/>
<proteinExistence type="predicted"/>
<dbReference type="PROSITE" id="PS00018">
    <property type="entry name" value="EF_HAND_1"/>
    <property type="match status" value="1"/>
</dbReference>
<protein>
    <submittedName>
        <fullName evidence="13">(diamondback moth) hypothetical protein</fullName>
    </submittedName>
</protein>
<keyword evidence="5" id="KW-0963">Cytoplasm</keyword>
<feature type="compositionally biased region" description="Basic and acidic residues" evidence="11">
    <location>
        <begin position="788"/>
        <end position="816"/>
    </location>
</feature>
<evidence type="ECO:0000256" key="8">
    <source>
        <dbReference type="ARBA" id="ARBA00023186"/>
    </source>
</evidence>
<evidence type="ECO:0000259" key="12">
    <source>
        <dbReference type="Pfam" id="PF20920"/>
    </source>
</evidence>